<keyword evidence="1" id="KW-0472">Membrane</keyword>
<keyword evidence="3" id="KW-1185">Reference proteome</keyword>
<sequence>MNALLRFATRSPLLITLLFIGLIYSIVYWLSPGIRFPLITIFPFIIILYKYYQYRKGNRQPLEKMAYLSIIMAITLAVLLIVTRLFDLS</sequence>
<evidence type="ECO:0000256" key="1">
    <source>
        <dbReference type="SAM" id="Phobius"/>
    </source>
</evidence>
<protein>
    <submittedName>
        <fullName evidence="2">Uncharacterized protein</fullName>
    </submittedName>
</protein>
<keyword evidence="1" id="KW-1133">Transmembrane helix</keyword>
<organism evidence="2 3">
    <name type="scientific">Cnuella takakiae</name>
    <dbReference type="NCBI Taxonomy" id="1302690"/>
    <lineage>
        <taxon>Bacteria</taxon>
        <taxon>Pseudomonadati</taxon>
        <taxon>Bacteroidota</taxon>
        <taxon>Chitinophagia</taxon>
        <taxon>Chitinophagales</taxon>
        <taxon>Chitinophagaceae</taxon>
        <taxon>Cnuella</taxon>
    </lineage>
</organism>
<feature type="transmembrane region" description="Helical" evidence="1">
    <location>
        <begin position="12"/>
        <end position="30"/>
    </location>
</feature>
<keyword evidence="1" id="KW-0812">Transmembrane</keyword>
<accession>A0A1M4WSY3</accession>
<dbReference type="EMBL" id="FQUO01000003">
    <property type="protein sequence ID" value="SHE84346.1"/>
    <property type="molecule type" value="Genomic_DNA"/>
</dbReference>
<dbReference type="Proteomes" id="UP000184368">
    <property type="component" value="Unassembled WGS sequence"/>
</dbReference>
<proteinExistence type="predicted"/>
<name>A0A1M4WSY3_9BACT</name>
<feature type="transmembrane region" description="Helical" evidence="1">
    <location>
        <begin position="65"/>
        <end position="86"/>
    </location>
</feature>
<reference evidence="2 3" key="1">
    <citation type="submission" date="2016-11" db="EMBL/GenBank/DDBJ databases">
        <authorList>
            <person name="Jaros S."/>
            <person name="Januszkiewicz K."/>
            <person name="Wedrychowicz H."/>
        </authorList>
    </citation>
    <scope>NUCLEOTIDE SEQUENCE [LARGE SCALE GENOMIC DNA]</scope>
    <source>
        <strain evidence="2 3">DSM 26897</strain>
    </source>
</reference>
<evidence type="ECO:0000313" key="2">
    <source>
        <dbReference type="EMBL" id="SHE84346.1"/>
    </source>
</evidence>
<gene>
    <name evidence="2" type="ORF">SAMN05444008_103131</name>
</gene>
<feature type="transmembrane region" description="Helical" evidence="1">
    <location>
        <begin position="36"/>
        <end position="53"/>
    </location>
</feature>
<dbReference type="AlphaFoldDB" id="A0A1M4WSY3"/>
<evidence type="ECO:0000313" key="3">
    <source>
        <dbReference type="Proteomes" id="UP000184368"/>
    </source>
</evidence>